<evidence type="ECO:0000259" key="5">
    <source>
        <dbReference type="SMART" id="SM00646"/>
    </source>
</evidence>
<evidence type="ECO:0000256" key="1">
    <source>
        <dbReference type="ARBA" id="ARBA00001561"/>
    </source>
</evidence>
<dbReference type="EC" id="3.5.1.28" evidence="2"/>
<feature type="domain" description="MurNAc-LAA" evidence="5">
    <location>
        <begin position="301"/>
        <end position="410"/>
    </location>
</feature>
<dbReference type="InterPro" id="IPR050695">
    <property type="entry name" value="N-acetylmuramoyl_amidase_3"/>
</dbReference>
<dbReference type="Gene3D" id="3.40.630.40">
    <property type="entry name" value="Zn-dependent exopeptidases"/>
    <property type="match status" value="1"/>
</dbReference>
<protein>
    <recommendedName>
        <fullName evidence="2">N-acetylmuramoyl-L-alanine amidase</fullName>
        <ecNumber evidence="2">3.5.1.28</ecNumber>
    </recommendedName>
</protein>
<dbReference type="SMART" id="SM00646">
    <property type="entry name" value="Ami_3"/>
    <property type="match status" value="1"/>
</dbReference>
<dbReference type="SUPFAM" id="SSF53187">
    <property type="entry name" value="Zn-dependent exopeptidases"/>
    <property type="match status" value="1"/>
</dbReference>
<name>A0ABX0QFN6_9BACT</name>
<reference evidence="7" key="2">
    <citation type="submission" date="2023-07" db="EMBL/GenBank/DDBJ databases">
        <authorList>
            <person name="Jung D.-H."/>
        </authorList>
    </citation>
    <scope>NUCLEOTIDE SEQUENCE [LARGE SCALE GENOMIC DNA]</scope>
    <source>
        <strain evidence="7">JA-25</strain>
    </source>
</reference>
<dbReference type="RefSeq" id="WP_166690684.1">
    <property type="nucleotide sequence ID" value="NZ_WAEL01000001.1"/>
</dbReference>
<dbReference type="InterPro" id="IPR002508">
    <property type="entry name" value="MurNAc-LAA_cat"/>
</dbReference>
<organism evidence="6 7">
    <name type="scientific">Fibrivirga algicola</name>
    <dbReference type="NCBI Taxonomy" id="2950420"/>
    <lineage>
        <taxon>Bacteria</taxon>
        <taxon>Pseudomonadati</taxon>
        <taxon>Bacteroidota</taxon>
        <taxon>Cytophagia</taxon>
        <taxon>Cytophagales</taxon>
        <taxon>Spirosomataceae</taxon>
        <taxon>Fibrivirga</taxon>
    </lineage>
</organism>
<accession>A0ABX0QFN6</accession>
<evidence type="ECO:0000256" key="3">
    <source>
        <dbReference type="ARBA" id="ARBA00022801"/>
    </source>
</evidence>
<dbReference type="PANTHER" id="PTHR30404">
    <property type="entry name" value="N-ACETYLMURAMOYL-L-ALANINE AMIDASE"/>
    <property type="match status" value="1"/>
</dbReference>
<evidence type="ECO:0000256" key="2">
    <source>
        <dbReference type="ARBA" id="ARBA00011901"/>
    </source>
</evidence>
<comment type="caution">
    <text evidence="6">The sequence shown here is derived from an EMBL/GenBank/DDBJ whole genome shotgun (WGS) entry which is preliminary data.</text>
</comment>
<dbReference type="Proteomes" id="UP000606008">
    <property type="component" value="Unassembled WGS sequence"/>
</dbReference>
<proteinExistence type="predicted"/>
<evidence type="ECO:0000313" key="6">
    <source>
        <dbReference type="EMBL" id="NID08879.1"/>
    </source>
</evidence>
<gene>
    <name evidence="6" type="ORF">F7231_01720</name>
</gene>
<sequence>MKLLLLLLLPLTTLAQTAPVRDTLLTARTRTALTSLYYSTGTDRLGGAKRETLDSGVVLHITGISDKLYRVYLAPNQTAYVPSDQVRAIPIRPVIDTAAHLNDSINVPRPVPVLARQNTPPTLLTGNWTVSGDSLYDYVAIRLPDRLPYQSRQEVAPDRIVLDVFGAAINTNWITQLRSVQTVERVWFEQVADAHVRIYIALRTPKRGPAHWGYSLYYQKTTLMLRLRRPPEGRRLRGMTIAVDAGHGGSNTGAKGEQSGQLEKNLTLDVAQRLATYLERAGARVIMLRTTDTTLGTVERVMTMRKLMPNLLVSIHFNSSGSAKVRGVSTYYKHVGFRPWSQAVLTELLNRLPVSEFGNVGHFNFFFNSPTDYPNLLVEGPFLSNAIDEALIVDPAFRKKMAKAIARGLRRLR</sequence>
<keyword evidence="7" id="KW-1185">Reference proteome</keyword>
<dbReference type="CDD" id="cd02696">
    <property type="entry name" value="MurNAc-LAA"/>
    <property type="match status" value="1"/>
</dbReference>
<comment type="catalytic activity">
    <reaction evidence="1">
        <text>Hydrolyzes the link between N-acetylmuramoyl residues and L-amino acid residues in certain cell-wall glycopeptides.</text>
        <dbReference type="EC" id="3.5.1.28"/>
    </reaction>
</comment>
<feature type="chain" id="PRO_5046521528" description="N-acetylmuramoyl-L-alanine amidase" evidence="4">
    <location>
        <begin position="18"/>
        <end position="413"/>
    </location>
</feature>
<feature type="signal peptide" evidence="4">
    <location>
        <begin position="1"/>
        <end position="17"/>
    </location>
</feature>
<dbReference type="Pfam" id="PF01520">
    <property type="entry name" value="Amidase_3"/>
    <property type="match status" value="1"/>
</dbReference>
<dbReference type="PANTHER" id="PTHR30404:SF0">
    <property type="entry name" value="N-ACETYLMURAMOYL-L-ALANINE AMIDASE AMIC"/>
    <property type="match status" value="1"/>
</dbReference>
<keyword evidence="3" id="KW-0378">Hydrolase</keyword>
<dbReference type="EMBL" id="WAEL01000001">
    <property type="protein sequence ID" value="NID08879.1"/>
    <property type="molecule type" value="Genomic_DNA"/>
</dbReference>
<reference evidence="7" key="1">
    <citation type="submission" date="2019-09" db="EMBL/GenBank/DDBJ databases">
        <authorList>
            <person name="Jung D.-H."/>
        </authorList>
    </citation>
    <scope>NUCLEOTIDE SEQUENCE [LARGE SCALE GENOMIC DNA]</scope>
    <source>
        <strain evidence="7">JA-25</strain>
    </source>
</reference>
<evidence type="ECO:0000313" key="7">
    <source>
        <dbReference type="Proteomes" id="UP000606008"/>
    </source>
</evidence>
<keyword evidence="4" id="KW-0732">Signal</keyword>
<evidence type="ECO:0000256" key="4">
    <source>
        <dbReference type="SAM" id="SignalP"/>
    </source>
</evidence>